<evidence type="ECO:0000313" key="8">
    <source>
        <dbReference type="Proteomes" id="UP000224634"/>
    </source>
</evidence>
<dbReference type="InterPro" id="IPR013149">
    <property type="entry name" value="ADH-like_C"/>
</dbReference>
<dbReference type="CDD" id="cd05283">
    <property type="entry name" value="CAD1"/>
    <property type="match status" value="1"/>
</dbReference>
<dbReference type="FunFam" id="3.40.50.720:FF:000022">
    <property type="entry name" value="Cinnamyl alcohol dehydrogenase"/>
    <property type="match status" value="1"/>
</dbReference>
<protein>
    <recommendedName>
        <fullName evidence="6">Enoyl reductase (ER) domain-containing protein</fullName>
    </recommendedName>
</protein>
<keyword evidence="4" id="KW-0560">Oxidoreductase</keyword>
<feature type="domain" description="Enoyl reductase (ER)" evidence="6">
    <location>
        <begin position="9"/>
        <end position="331"/>
    </location>
</feature>
<evidence type="ECO:0000256" key="1">
    <source>
        <dbReference type="ARBA" id="ARBA00001947"/>
    </source>
</evidence>
<evidence type="ECO:0000313" key="7">
    <source>
        <dbReference type="EMBL" id="PGH17996.1"/>
    </source>
</evidence>
<keyword evidence="3 5" id="KW-0862">Zinc</keyword>
<dbReference type="InterPro" id="IPR047109">
    <property type="entry name" value="CAD-like"/>
</dbReference>
<comment type="similarity">
    <text evidence="5">Belongs to the zinc-containing alcohol dehydrogenase family.</text>
</comment>
<dbReference type="EMBL" id="PDNA01000060">
    <property type="protein sequence ID" value="PGH17996.1"/>
    <property type="molecule type" value="Genomic_DNA"/>
</dbReference>
<dbReference type="PANTHER" id="PTHR42683">
    <property type="entry name" value="ALDEHYDE REDUCTASE"/>
    <property type="match status" value="1"/>
</dbReference>
<dbReference type="InterPro" id="IPR036291">
    <property type="entry name" value="NAD(P)-bd_dom_sf"/>
</dbReference>
<name>A0A2B7Y908_POLH7</name>
<comment type="caution">
    <text evidence="7">The sequence shown here is derived from an EMBL/GenBank/DDBJ whole genome shotgun (WGS) entry which is preliminary data.</text>
</comment>
<dbReference type="Pfam" id="PF00107">
    <property type="entry name" value="ADH_zinc_N"/>
    <property type="match status" value="1"/>
</dbReference>
<evidence type="ECO:0000256" key="2">
    <source>
        <dbReference type="ARBA" id="ARBA00022723"/>
    </source>
</evidence>
<comment type="cofactor">
    <cofactor evidence="1 5">
        <name>Zn(2+)</name>
        <dbReference type="ChEBI" id="CHEBI:29105"/>
    </cofactor>
</comment>
<reference evidence="7 8" key="1">
    <citation type="submission" date="2017-10" db="EMBL/GenBank/DDBJ databases">
        <title>Comparative genomics in systemic dimorphic fungi from Ajellomycetaceae.</title>
        <authorList>
            <person name="Munoz J.F."/>
            <person name="Mcewen J.G."/>
            <person name="Clay O.K."/>
            <person name="Cuomo C.A."/>
        </authorList>
    </citation>
    <scope>NUCLEOTIDE SEQUENCE [LARGE SCALE GENOMIC DNA]</scope>
    <source>
        <strain evidence="7 8">UAMH7299</strain>
    </source>
</reference>
<keyword evidence="2 5" id="KW-0479">Metal-binding</keyword>
<evidence type="ECO:0000259" key="6">
    <source>
        <dbReference type="SMART" id="SM00829"/>
    </source>
</evidence>
<proteinExistence type="inferred from homology"/>
<dbReference type="InterPro" id="IPR020843">
    <property type="entry name" value="ER"/>
</dbReference>
<dbReference type="GO" id="GO:0008270">
    <property type="term" value="F:zinc ion binding"/>
    <property type="evidence" value="ECO:0007669"/>
    <property type="project" value="InterPro"/>
</dbReference>
<dbReference type="PROSITE" id="PS00059">
    <property type="entry name" value="ADH_ZINC"/>
    <property type="match status" value="1"/>
</dbReference>
<dbReference type="Proteomes" id="UP000224634">
    <property type="component" value="Unassembled WGS sequence"/>
</dbReference>
<accession>A0A2B7Y908</accession>
<gene>
    <name evidence="7" type="ORF">AJ80_04617</name>
</gene>
<evidence type="ECO:0000256" key="4">
    <source>
        <dbReference type="ARBA" id="ARBA00023002"/>
    </source>
</evidence>
<dbReference type="Gene3D" id="3.40.50.720">
    <property type="entry name" value="NAD(P)-binding Rossmann-like Domain"/>
    <property type="match status" value="1"/>
</dbReference>
<dbReference type="OrthoDB" id="1879366at2759"/>
<dbReference type="InterPro" id="IPR002328">
    <property type="entry name" value="ADH_Zn_CS"/>
</dbReference>
<dbReference type="InterPro" id="IPR013154">
    <property type="entry name" value="ADH-like_N"/>
</dbReference>
<dbReference type="SUPFAM" id="SSF50129">
    <property type="entry name" value="GroES-like"/>
    <property type="match status" value="1"/>
</dbReference>
<dbReference type="Pfam" id="PF08240">
    <property type="entry name" value="ADH_N"/>
    <property type="match status" value="1"/>
</dbReference>
<dbReference type="SUPFAM" id="SSF51735">
    <property type="entry name" value="NAD(P)-binding Rossmann-fold domains"/>
    <property type="match status" value="1"/>
</dbReference>
<sequence length="334" mass="36099">MPTFTVFKGAQDGLPKKSTTTKPDQLSGDNVLVKVTASGVCGTDLHYKTQDMVLGHEGVGVVEEVGPNVKYLKKGDRVGWGYETDSCEHCLECLSGEEMVCAQRALYGFANPDQGSFASHAIWREAYLHLTPDSIIDEHAAPLQCGGATVFAPLINAKPNETVGVLGVGGLGHLAIQFAAKMGCRVVVLSGSESKKEQAMEFGAHKFIAMKGKTAKDILEDDFWPITRLLVTSSAQPAWDVIVPLLAPRAQIHPLSVSLSNLEFPYMPLLAGRISIHGALVATRAVHRQMLAFAALHGIKPVVETYPMTEEGIKEAIERLEQGKVQYRAVLVPQ</sequence>
<keyword evidence="8" id="KW-1185">Reference proteome</keyword>
<dbReference type="GO" id="GO:0016616">
    <property type="term" value="F:oxidoreductase activity, acting on the CH-OH group of donors, NAD or NADP as acceptor"/>
    <property type="evidence" value="ECO:0007669"/>
    <property type="project" value="InterPro"/>
</dbReference>
<dbReference type="InterPro" id="IPR011032">
    <property type="entry name" value="GroES-like_sf"/>
</dbReference>
<dbReference type="SMART" id="SM00829">
    <property type="entry name" value="PKS_ER"/>
    <property type="match status" value="1"/>
</dbReference>
<organism evidence="7 8">
    <name type="scientific">Polytolypa hystricis (strain UAMH7299)</name>
    <dbReference type="NCBI Taxonomy" id="1447883"/>
    <lineage>
        <taxon>Eukaryota</taxon>
        <taxon>Fungi</taxon>
        <taxon>Dikarya</taxon>
        <taxon>Ascomycota</taxon>
        <taxon>Pezizomycotina</taxon>
        <taxon>Eurotiomycetes</taxon>
        <taxon>Eurotiomycetidae</taxon>
        <taxon>Onygenales</taxon>
        <taxon>Onygenales incertae sedis</taxon>
        <taxon>Polytolypa</taxon>
    </lineage>
</organism>
<evidence type="ECO:0000256" key="5">
    <source>
        <dbReference type="RuleBase" id="RU361277"/>
    </source>
</evidence>
<evidence type="ECO:0000256" key="3">
    <source>
        <dbReference type="ARBA" id="ARBA00022833"/>
    </source>
</evidence>
<dbReference type="STRING" id="1447883.A0A2B7Y908"/>
<dbReference type="AlphaFoldDB" id="A0A2B7Y908"/>
<dbReference type="Gene3D" id="3.90.180.10">
    <property type="entry name" value="Medium-chain alcohol dehydrogenases, catalytic domain"/>
    <property type="match status" value="1"/>
</dbReference>